<dbReference type="PROSITE" id="PS00059">
    <property type="entry name" value="ADH_ZINC"/>
    <property type="match status" value="1"/>
</dbReference>
<evidence type="ECO:0000256" key="2">
    <source>
        <dbReference type="ARBA" id="ARBA00008072"/>
    </source>
</evidence>
<dbReference type="Pfam" id="PF08240">
    <property type="entry name" value="ADH_N"/>
    <property type="match status" value="1"/>
</dbReference>
<dbReference type="Gene3D" id="3.90.180.10">
    <property type="entry name" value="Medium-chain alcohol dehydrogenases, catalytic domain"/>
    <property type="match status" value="1"/>
</dbReference>
<evidence type="ECO:0000259" key="8">
    <source>
        <dbReference type="Pfam" id="PF08240"/>
    </source>
</evidence>
<keyword evidence="4 6" id="KW-0862">Zinc</keyword>
<evidence type="ECO:0000256" key="5">
    <source>
        <dbReference type="ARBA" id="ARBA00023002"/>
    </source>
</evidence>
<dbReference type="InterPro" id="IPR013154">
    <property type="entry name" value="ADH-like_N"/>
</dbReference>
<gene>
    <name evidence="9" type="ORF">I0Q91_03525</name>
</gene>
<dbReference type="Proteomes" id="UP000621436">
    <property type="component" value="Unassembled WGS sequence"/>
</dbReference>
<sequence length="363" mass="39416">MSNKLTTKSTQVKSFAMKQVGEVGWIEKEVETCGDYDALLKPIAVSPCTSDIHTVYSGAIGERRNLVLGHEAIGEIIEVGKKVEDFKPGDKVIVPAITPDWNSLDIQDKSHQHAGGMLSGFRFANLKNGVFSECFHVNHADLNLAHLHKEISTESALMLTDMVTTGLHGSELAKIGLGDTVAVIGIGPVGLMAVAGAKLRGASRIFGVGSREICVNLAKEYGMTDHINYKNGDIGDQIMAATKEKGVDATIVAGGHSDILKNAVKITKPTGTIANLVYFDDDDEIPLPRLDWGNGMAHKDIRGGLCPGGRIRMEKLSDLVLYNRLDPGKLITHRFYGFNEIETAFKLMKDKPRDLVKPIVMLN</sequence>
<dbReference type="PANTHER" id="PTHR42813:SF4">
    <property type="entry name" value="NADP-DEPENDENT ISOPROPANOL DEHYDROGENASE"/>
    <property type="match status" value="1"/>
</dbReference>
<keyword evidence="10" id="KW-1185">Reference proteome</keyword>
<dbReference type="Gene3D" id="3.40.50.720">
    <property type="entry name" value="NAD(P)-binding Rossmann-like Domain"/>
    <property type="match status" value="1"/>
</dbReference>
<evidence type="ECO:0000259" key="7">
    <source>
        <dbReference type="Pfam" id="PF00107"/>
    </source>
</evidence>
<dbReference type="GO" id="GO:0008270">
    <property type="term" value="F:zinc ion binding"/>
    <property type="evidence" value="ECO:0007669"/>
    <property type="project" value="InterPro"/>
</dbReference>
<dbReference type="SUPFAM" id="SSF51735">
    <property type="entry name" value="NAD(P)-binding Rossmann-fold domains"/>
    <property type="match status" value="1"/>
</dbReference>
<comment type="similarity">
    <text evidence="2 6">Belongs to the zinc-containing alcohol dehydrogenase family.</text>
</comment>
<proteinExistence type="inferred from homology"/>
<feature type="domain" description="Alcohol dehydrogenase-like C-terminal" evidence="7">
    <location>
        <begin position="188"/>
        <end position="290"/>
    </location>
</feature>
<dbReference type="InterPro" id="IPR036291">
    <property type="entry name" value="NAD(P)-bd_dom_sf"/>
</dbReference>
<protein>
    <submittedName>
        <fullName evidence="9">NAD(P)-dependent alcohol dehydrogenase</fullName>
    </submittedName>
</protein>
<dbReference type="EMBL" id="JADPIE010000002">
    <property type="protein sequence ID" value="MBF8436138.1"/>
    <property type="molecule type" value="Genomic_DNA"/>
</dbReference>
<comment type="cofactor">
    <cofactor evidence="1 6">
        <name>Zn(2+)</name>
        <dbReference type="ChEBI" id="CHEBI:29105"/>
    </cofactor>
</comment>
<keyword evidence="5" id="KW-0560">Oxidoreductase</keyword>
<dbReference type="InterPro" id="IPR013149">
    <property type="entry name" value="ADH-like_C"/>
</dbReference>
<evidence type="ECO:0000256" key="6">
    <source>
        <dbReference type="RuleBase" id="RU361277"/>
    </source>
</evidence>
<dbReference type="CDD" id="cd08285">
    <property type="entry name" value="NADP_ADH"/>
    <property type="match status" value="1"/>
</dbReference>
<dbReference type="InterPro" id="IPR011032">
    <property type="entry name" value="GroES-like_sf"/>
</dbReference>
<dbReference type="SUPFAM" id="SSF50129">
    <property type="entry name" value="GroES-like"/>
    <property type="match status" value="1"/>
</dbReference>
<dbReference type="PANTHER" id="PTHR42813">
    <property type="entry name" value="ZINC-TYPE ALCOHOL DEHYDROGENASE-LIKE"/>
    <property type="match status" value="1"/>
</dbReference>
<evidence type="ECO:0000256" key="1">
    <source>
        <dbReference type="ARBA" id="ARBA00001947"/>
    </source>
</evidence>
<dbReference type="RefSeq" id="WP_270452919.1">
    <property type="nucleotide sequence ID" value="NZ_JADPIE010000002.1"/>
</dbReference>
<organism evidence="9 10">
    <name type="scientific">Halonatronomonas betaini</name>
    <dbReference type="NCBI Taxonomy" id="2778430"/>
    <lineage>
        <taxon>Bacteria</taxon>
        <taxon>Bacillati</taxon>
        <taxon>Bacillota</taxon>
        <taxon>Clostridia</taxon>
        <taxon>Halanaerobiales</taxon>
        <taxon>Halarsenatibacteraceae</taxon>
        <taxon>Halonatronomonas</taxon>
    </lineage>
</organism>
<dbReference type="AlphaFoldDB" id="A0A931F845"/>
<evidence type="ECO:0000313" key="10">
    <source>
        <dbReference type="Proteomes" id="UP000621436"/>
    </source>
</evidence>
<evidence type="ECO:0000313" key="9">
    <source>
        <dbReference type="EMBL" id="MBF8436138.1"/>
    </source>
</evidence>
<reference evidence="9" key="1">
    <citation type="submission" date="2020-11" db="EMBL/GenBank/DDBJ databases">
        <title>Halonatronomonas betainensis gen. nov., sp. nov. a novel haloalkaliphilic representative of the family Halanaerobiacae capable of betaine degradation.</title>
        <authorList>
            <person name="Boltyanskaya Y."/>
            <person name="Kevbrin V."/>
            <person name="Detkova E."/>
            <person name="Grouzdev D.S."/>
            <person name="Koziaeva V."/>
            <person name="Zhilina T."/>
        </authorList>
    </citation>
    <scope>NUCLEOTIDE SEQUENCE</scope>
    <source>
        <strain evidence="9">Z-7014</strain>
    </source>
</reference>
<evidence type="ECO:0000256" key="4">
    <source>
        <dbReference type="ARBA" id="ARBA00022833"/>
    </source>
</evidence>
<evidence type="ECO:0000256" key="3">
    <source>
        <dbReference type="ARBA" id="ARBA00022723"/>
    </source>
</evidence>
<accession>A0A931F845</accession>
<dbReference type="Pfam" id="PF00107">
    <property type="entry name" value="ADH_zinc_N"/>
    <property type="match status" value="1"/>
</dbReference>
<keyword evidence="3 6" id="KW-0479">Metal-binding</keyword>
<name>A0A931F845_9FIRM</name>
<comment type="caution">
    <text evidence="9">The sequence shown here is derived from an EMBL/GenBank/DDBJ whole genome shotgun (WGS) entry which is preliminary data.</text>
</comment>
<feature type="domain" description="Alcohol dehydrogenase-like N-terminal" evidence="8">
    <location>
        <begin position="35"/>
        <end position="141"/>
    </location>
</feature>
<dbReference type="GO" id="GO:0016491">
    <property type="term" value="F:oxidoreductase activity"/>
    <property type="evidence" value="ECO:0007669"/>
    <property type="project" value="UniProtKB-KW"/>
</dbReference>
<dbReference type="InterPro" id="IPR002328">
    <property type="entry name" value="ADH_Zn_CS"/>
</dbReference>